<feature type="transmembrane region" description="Helical" evidence="6">
    <location>
        <begin position="209"/>
        <end position="232"/>
    </location>
</feature>
<sequence>MEGDMKEKLLRRTQQKSEVDEEVPLREKVWTETKKMWAVAGPAIFTRFSTFGVTVVSQAFVGHIGPTELAAYSLVFTVFLRFANGILLGMASALETLCGQAYGAKQYHMLGIYLQRSWIVLLLTAILILPIFVFTTPILKFLGQEEDIAKVAGTISLWLIPVVFSFIVSFTCQMFLQAQSKNMIIAYLAAFSILIHILLSWLLTVKFKFGLPGALLSTTLAYWIPNVGQLLFITCGGCRETWKGFTFLAFKDLYPVVKLSLSAGAMLCLELWYNTILVLLTGNLSNAKVAIDALAICLNINGWEMMISLGFLAAASVRVSNELGRGSSKAAKFSIKMIVLTSFSIGFVLFLIFLFMRGYVAYIFTESPNVVKAVANLSPLLAISILLNSVQPVLSGVAIGAGWQSIVAYVNLASYYLVGIPIGVVLGYVFNLQVKGVWMGMLCGILLQTIVLIVITSKTDWDNQVVIARNRVQKWFVAESEEHNNNQQDA</sequence>
<feature type="transmembrane region" description="Helical" evidence="6">
    <location>
        <begin position="184"/>
        <end position="203"/>
    </location>
</feature>
<proteinExistence type="inferred from homology"/>
<dbReference type="NCBIfam" id="TIGR00797">
    <property type="entry name" value="matE"/>
    <property type="match status" value="1"/>
</dbReference>
<feature type="transmembrane region" description="Helical" evidence="6">
    <location>
        <begin position="380"/>
        <end position="399"/>
    </location>
</feature>
<dbReference type="Pfam" id="PF01554">
    <property type="entry name" value="MatE"/>
    <property type="match status" value="2"/>
</dbReference>
<evidence type="ECO:0000313" key="7">
    <source>
        <dbReference type="EMBL" id="KAF5735202.1"/>
    </source>
</evidence>
<dbReference type="GO" id="GO:0016020">
    <property type="term" value="C:membrane"/>
    <property type="evidence" value="ECO:0007669"/>
    <property type="project" value="UniProtKB-SubCell"/>
</dbReference>
<dbReference type="FunCoup" id="A0A7J7CMA3">
    <property type="interactions" value="2"/>
</dbReference>
<comment type="caution">
    <text evidence="7">The sequence shown here is derived from an EMBL/GenBank/DDBJ whole genome shotgun (WGS) entry which is preliminary data.</text>
</comment>
<comment type="subcellular location">
    <subcellularLocation>
        <location evidence="1">Membrane</location>
        <topology evidence="1">Multi-pass membrane protein</topology>
    </subcellularLocation>
</comment>
<feature type="transmembrane region" description="Helical" evidence="6">
    <location>
        <begin position="118"/>
        <end position="139"/>
    </location>
</feature>
<reference evidence="7 8" key="1">
    <citation type="journal article" date="2020" name="Nat. Commun.">
        <title>Genome of Tripterygium wilfordii and identification of cytochrome P450 involved in triptolide biosynthesis.</title>
        <authorList>
            <person name="Tu L."/>
            <person name="Su P."/>
            <person name="Zhang Z."/>
            <person name="Gao L."/>
            <person name="Wang J."/>
            <person name="Hu T."/>
            <person name="Zhou J."/>
            <person name="Zhang Y."/>
            <person name="Zhao Y."/>
            <person name="Liu Y."/>
            <person name="Song Y."/>
            <person name="Tong Y."/>
            <person name="Lu Y."/>
            <person name="Yang J."/>
            <person name="Xu C."/>
            <person name="Jia M."/>
            <person name="Peters R.J."/>
            <person name="Huang L."/>
            <person name="Gao W."/>
        </authorList>
    </citation>
    <scope>NUCLEOTIDE SEQUENCE [LARGE SCALE GENOMIC DNA]</scope>
    <source>
        <strain evidence="8">cv. XIE 37</strain>
        <tissue evidence="7">Leaf</tissue>
    </source>
</reference>
<feature type="transmembrane region" description="Helical" evidence="6">
    <location>
        <begin position="338"/>
        <end position="360"/>
    </location>
</feature>
<feature type="transmembrane region" description="Helical" evidence="6">
    <location>
        <begin position="70"/>
        <end position="97"/>
    </location>
</feature>
<accession>A0A7J7CMA3</accession>
<protein>
    <recommendedName>
        <fullName evidence="6">Protein DETOXIFICATION</fullName>
    </recommendedName>
    <alternativeName>
        <fullName evidence="6">Multidrug and toxic compound extrusion protein</fullName>
    </alternativeName>
</protein>
<evidence type="ECO:0000256" key="3">
    <source>
        <dbReference type="ARBA" id="ARBA00022692"/>
    </source>
</evidence>
<keyword evidence="4 6" id="KW-1133">Transmembrane helix</keyword>
<evidence type="ECO:0000256" key="6">
    <source>
        <dbReference type="RuleBase" id="RU004914"/>
    </source>
</evidence>
<evidence type="ECO:0000256" key="5">
    <source>
        <dbReference type="ARBA" id="ARBA00023136"/>
    </source>
</evidence>
<feature type="transmembrane region" description="Helical" evidence="6">
    <location>
        <begin position="44"/>
        <end position="64"/>
    </location>
</feature>
<evidence type="ECO:0000256" key="2">
    <source>
        <dbReference type="ARBA" id="ARBA00010199"/>
    </source>
</evidence>
<dbReference type="EMBL" id="JAAARO010000015">
    <property type="protein sequence ID" value="KAF5735202.1"/>
    <property type="molecule type" value="Genomic_DNA"/>
</dbReference>
<feature type="transmembrane region" description="Helical" evidence="6">
    <location>
        <begin position="406"/>
        <end position="430"/>
    </location>
</feature>
<dbReference type="PANTHER" id="PTHR11206">
    <property type="entry name" value="MULTIDRUG RESISTANCE PROTEIN"/>
    <property type="match status" value="1"/>
</dbReference>
<feature type="transmembrane region" description="Helical" evidence="6">
    <location>
        <begin position="151"/>
        <end position="172"/>
    </location>
</feature>
<evidence type="ECO:0000313" key="8">
    <source>
        <dbReference type="Proteomes" id="UP000593562"/>
    </source>
</evidence>
<dbReference type="InterPro" id="IPR045069">
    <property type="entry name" value="MATE_euk"/>
</dbReference>
<keyword evidence="8" id="KW-1185">Reference proteome</keyword>
<dbReference type="GO" id="GO:0042910">
    <property type="term" value="F:xenobiotic transmembrane transporter activity"/>
    <property type="evidence" value="ECO:0007669"/>
    <property type="project" value="InterPro"/>
</dbReference>
<keyword evidence="5 6" id="KW-0472">Membrane</keyword>
<feature type="transmembrane region" description="Helical" evidence="6">
    <location>
        <begin position="293"/>
        <end position="317"/>
    </location>
</feature>
<organism evidence="7 8">
    <name type="scientific">Tripterygium wilfordii</name>
    <name type="common">Thunder God vine</name>
    <dbReference type="NCBI Taxonomy" id="458696"/>
    <lineage>
        <taxon>Eukaryota</taxon>
        <taxon>Viridiplantae</taxon>
        <taxon>Streptophyta</taxon>
        <taxon>Embryophyta</taxon>
        <taxon>Tracheophyta</taxon>
        <taxon>Spermatophyta</taxon>
        <taxon>Magnoliopsida</taxon>
        <taxon>eudicotyledons</taxon>
        <taxon>Gunneridae</taxon>
        <taxon>Pentapetalae</taxon>
        <taxon>rosids</taxon>
        <taxon>fabids</taxon>
        <taxon>Celastrales</taxon>
        <taxon>Celastraceae</taxon>
        <taxon>Tripterygium</taxon>
    </lineage>
</organism>
<name>A0A7J7CMA3_TRIWF</name>
<evidence type="ECO:0000256" key="1">
    <source>
        <dbReference type="ARBA" id="ARBA00004141"/>
    </source>
</evidence>
<feature type="transmembrane region" description="Helical" evidence="6">
    <location>
        <begin position="436"/>
        <end position="455"/>
    </location>
</feature>
<dbReference type="GO" id="GO:0015297">
    <property type="term" value="F:antiporter activity"/>
    <property type="evidence" value="ECO:0007669"/>
    <property type="project" value="InterPro"/>
</dbReference>
<dbReference type="InterPro" id="IPR002528">
    <property type="entry name" value="MATE_fam"/>
</dbReference>
<dbReference type="OrthoDB" id="2126698at2759"/>
<comment type="similarity">
    <text evidence="2 6">Belongs to the multi antimicrobial extrusion (MATE) (TC 2.A.66.1) family.</text>
</comment>
<keyword evidence="3 6" id="KW-0812">Transmembrane</keyword>
<gene>
    <name evidence="7" type="ORF">HS088_TW15G00702</name>
</gene>
<dbReference type="CDD" id="cd13132">
    <property type="entry name" value="MATE_eukaryotic"/>
    <property type="match status" value="1"/>
</dbReference>
<dbReference type="AlphaFoldDB" id="A0A7J7CMA3"/>
<evidence type="ECO:0000256" key="4">
    <source>
        <dbReference type="ARBA" id="ARBA00022989"/>
    </source>
</evidence>
<feature type="transmembrane region" description="Helical" evidence="6">
    <location>
        <begin position="253"/>
        <end position="273"/>
    </location>
</feature>
<dbReference type="Proteomes" id="UP000593562">
    <property type="component" value="Unassembled WGS sequence"/>
</dbReference>
<dbReference type="GO" id="GO:1990961">
    <property type="term" value="P:xenobiotic detoxification by transmembrane export across the plasma membrane"/>
    <property type="evidence" value="ECO:0007669"/>
    <property type="project" value="InterPro"/>
</dbReference>
<dbReference type="InParanoid" id="A0A7J7CMA3"/>